<dbReference type="Pfam" id="PF03033">
    <property type="entry name" value="Glyco_transf_28"/>
    <property type="match status" value="1"/>
</dbReference>
<dbReference type="Proteomes" id="UP000007969">
    <property type="component" value="Chromosome"/>
</dbReference>
<keyword evidence="9 10" id="KW-0961">Cell wall biogenesis/degradation</keyword>
<dbReference type="HOGENOM" id="CLU_037404_0_0_9"/>
<evidence type="ECO:0000313" key="13">
    <source>
        <dbReference type="EMBL" id="BAH06929.1"/>
    </source>
</evidence>
<feature type="binding site" evidence="10">
    <location>
        <begin position="25"/>
        <end position="27"/>
    </location>
    <ligand>
        <name>UDP-N-acetyl-alpha-D-glucosamine</name>
        <dbReference type="ChEBI" id="CHEBI:57705"/>
    </ligand>
</feature>
<comment type="subcellular location">
    <subcellularLocation>
        <location evidence="10">Cell membrane</location>
        <topology evidence="10">Peripheral membrane protein</topology>
        <orientation evidence="10">Cytoplasmic side</orientation>
    </subcellularLocation>
</comment>
<dbReference type="GO" id="GO:0051301">
    <property type="term" value="P:cell division"/>
    <property type="evidence" value="ECO:0007669"/>
    <property type="project" value="UniProtKB-KW"/>
</dbReference>
<dbReference type="GO" id="GO:0008360">
    <property type="term" value="P:regulation of cell shape"/>
    <property type="evidence" value="ECO:0007669"/>
    <property type="project" value="UniProtKB-KW"/>
</dbReference>
<keyword evidence="3 10" id="KW-0328">Glycosyltransferase</keyword>
<keyword evidence="7 10" id="KW-0472">Membrane</keyword>
<keyword evidence="5 10" id="KW-0133">Cell shape</keyword>
<dbReference type="GO" id="GO:0005886">
    <property type="term" value="C:plasma membrane"/>
    <property type="evidence" value="ECO:0007669"/>
    <property type="project" value="UniProtKB-SubCell"/>
</dbReference>
<keyword evidence="2 10" id="KW-0132">Cell division</keyword>
<dbReference type="GO" id="GO:0071555">
    <property type="term" value="P:cell wall organization"/>
    <property type="evidence" value="ECO:0007669"/>
    <property type="project" value="UniProtKB-KW"/>
</dbReference>
<dbReference type="EMBL" id="AP009049">
    <property type="protein sequence ID" value="BAH06929.1"/>
    <property type="molecule type" value="Genomic_DNA"/>
</dbReference>
<evidence type="ECO:0000256" key="7">
    <source>
        <dbReference type="ARBA" id="ARBA00023136"/>
    </source>
</evidence>
<dbReference type="KEGG" id="ckr:CKR_1878"/>
<dbReference type="InterPro" id="IPR006009">
    <property type="entry name" value="GlcNAc_MurG"/>
</dbReference>
<feature type="binding site" evidence="10">
    <location>
        <position position="303"/>
    </location>
    <ligand>
        <name>UDP-N-acetyl-alpha-D-glucosamine</name>
        <dbReference type="ChEBI" id="CHEBI:57705"/>
    </ligand>
</feature>
<evidence type="ECO:0000256" key="3">
    <source>
        <dbReference type="ARBA" id="ARBA00022676"/>
    </source>
</evidence>
<dbReference type="GO" id="GO:0050511">
    <property type="term" value="F:undecaprenyldiphospho-muramoylpentapeptide beta-N-acetylglucosaminyltransferase activity"/>
    <property type="evidence" value="ECO:0007669"/>
    <property type="project" value="UniProtKB-UniRule"/>
</dbReference>
<dbReference type="SUPFAM" id="SSF53756">
    <property type="entry name" value="UDP-Glycosyltransferase/glycogen phosphorylase"/>
    <property type="match status" value="1"/>
</dbReference>
<dbReference type="NCBIfam" id="TIGR01133">
    <property type="entry name" value="murG"/>
    <property type="match status" value="1"/>
</dbReference>
<proteinExistence type="inferred from homology"/>
<evidence type="ECO:0000259" key="11">
    <source>
        <dbReference type="Pfam" id="PF03033"/>
    </source>
</evidence>
<evidence type="ECO:0000256" key="5">
    <source>
        <dbReference type="ARBA" id="ARBA00022960"/>
    </source>
</evidence>
<dbReference type="PANTHER" id="PTHR21015">
    <property type="entry name" value="UDP-N-ACETYLGLUCOSAMINE--N-ACETYLMURAMYL-(PENTAPEPTIDE) PYROPHOSPHORYL-UNDECAPRENOL N-ACETYLGLUCOSAMINE TRANSFERASE 1"/>
    <property type="match status" value="1"/>
</dbReference>
<keyword evidence="4 10" id="KW-0808">Transferase</keyword>
<evidence type="ECO:0000256" key="9">
    <source>
        <dbReference type="ARBA" id="ARBA00023316"/>
    </source>
</evidence>
<reference evidence="14" key="1">
    <citation type="submission" date="2005-09" db="EMBL/GenBank/DDBJ databases">
        <title>Complete genome sequence of Clostridium kluyveri and comparative genomics of Clostridia species.</title>
        <authorList>
            <person name="Inui M."/>
            <person name="Nonaka H."/>
            <person name="Shinoda Y."/>
            <person name="Ikenaga Y."/>
            <person name="Abe M."/>
            <person name="Naito K."/>
            <person name="Vertes A.A."/>
            <person name="Yukawa H."/>
        </authorList>
    </citation>
    <scope>NUCLEOTIDE SEQUENCE [LARGE SCALE GENOMIC DNA]</scope>
    <source>
        <strain evidence="14">NBRC 12016</strain>
    </source>
</reference>
<evidence type="ECO:0000256" key="10">
    <source>
        <dbReference type="HAMAP-Rule" id="MF_00033"/>
    </source>
</evidence>
<feature type="domain" description="Glycosyltransferase family 28 N-terminal" evidence="11">
    <location>
        <begin position="18"/>
        <end position="155"/>
    </location>
</feature>
<dbReference type="GO" id="GO:0051991">
    <property type="term" value="F:UDP-N-acetyl-D-glucosamine:N-acetylmuramoyl-L-alanyl-D-glutamyl-meso-2,6-diaminopimelyl-D-alanyl-D-alanine-diphosphoundecaprenol 4-beta-N-acetylglucosaminlytransferase activity"/>
    <property type="evidence" value="ECO:0007669"/>
    <property type="project" value="RHEA"/>
</dbReference>
<organism evidence="13 14">
    <name type="scientific">Clostridium kluyveri (strain NBRC 12016)</name>
    <dbReference type="NCBI Taxonomy" id="583346"/>
    <lineage>
        <taxon>Bacteria</taxon>
        <taxon>Bacillati</taxon>
        <taxon>Bacillota</taxon>
        <taxon>Clostridia</taxon>
        <taxon>Eubacteriales</taxon>
        <taxon>Clostridiaceae</taxon>
        <taxon>Clostridium</taxon>
    </lineage>
</organism>
<evidence type="ECO:0000256" key="2">
    <source>
        <dbReference type="ARBA" id="ARBA00022618"/>
    </source>
</evidence>
<dbReference type="AlphaFoldDB" id="B9E354"/>
<comment type="caution">
    <text evidence="10">Lacks conserved residue(s) required for the propagation of feature annotation.</text>
</comment>
<comment type="catalytic activity">
    <reaction evidence="10">
        <text>di-trans,octa-cis-undecaprenyl diphospho-N-acetyl-alpha-D-muramoyl-L-alanyl-D-glutamyl-meso-2,6-diaminopimeloyl-D-alanyl-D-alanine + UDP-N-acetyl-alpha-D-glucosamine = di-trans,octa-cis-undecaprenyl diphospho-[N-acetyl-alpha-D-glucosaminyl-(1-&gt;4)]-N-acetyl-alpha-D-muramoyl-L-alanyl-D-glutamyl-meso-2,6-diaminopimeloyl-D-alanyl-D-alanine + UDP + H(+)</text>
        <dbReference type="Rhea" id="RHEA:31227"/>
        <dbReference type="ChEBI" id="CHEBI:15378"/>
        <dbReference type="ChEBI" id="CHEBI:57705"/>
        <dbReference type="ChEBI" id="CHEBI:58223"/>
        <dbReference type="ChEBI" id="CHEBI:61387"/>
        <dbReference type="ChEBI" id="CHEBI:61388"/>
        <dbReference type="EC" id="2.4.1.227"/>
    </reaction>
</comment>
<name>B9E354_CLOK1</name>
<feature type="domain" description="Glycosyl transferase family 28 C-terminal" evidence="12">
    <location>
        <begin position="201"/>
        <end position="355"/>
    </location>
</feature>
<protein>
    <recommendedName>
        <fullName evidence="10">UDP-N-acetylglucosamine--N-acetylmuramyl-(pentapeptide) pyrophosphoryl-undecaprenol N-acetylglucosamine transferase</fullName>
        <ecNumber evidence="10">2.4.1.227</ecNumber>
    </recommendedName>
    <alternativeName>
        <fullName evidence="10">Undecaprenyl-PP-MurNAc-pentapeptide-UDPGlcNAc GlcNAc transferase</fullName>
    </alternativeName>
</protein>
<dbReference type="GO" id="GO:0005975">
    <property type="term" value="P:carbohydrate metabolic process"/>
    <property type="evidence" value="ECO:0007669"/>
    <property type="project" value="InterPro"/>
</dbReference>
<keyword evidence="1 10" id="KW-1003">Cell membrane</keyword>
<evidence type="ECO:0000256" key="1">
    <source>
        <dbReference type="ARBA" id="ARBA00022475"/>
    </source>
</evidence>
<evidence type="ECO:0000259" key="12">
    <source>
        <dbReference type="Pfam" id="PF04101"/>
    </source>
</evidence>
<dbReference type="NCBIfam" id="NF009102">
    <property type="entry name" value="PRK12446.1"/>
    <property type="match status" value="1"/>
</dbReference>
<accession>B9E354</accession>
<comment type="similarity">
    <text evidence="10">Belongs to the glycosyltransferase 28 family. MurG subfamily.</text>
</comment>
<dbReference type="UniPathway" id="UPA00219"/>
<keyword evidence="6 10" id="KW-0573">Peptidoglycan synthesis</keyword>
<dbReference type="CDD" id="cd03785">
    <property type="entry name" value="GT28_MurG"/>
    <property type="match status" value="1"/>
</dbReference>
<evidence type="ECO:0000313" key="14">
    <source>
        <dbReference type="Proteomes" id="UP000007969"/>
    </source>
</evidence>
<dbReference type="EC" id="2.4.1.227" evidence="10"/>
<comment type="pathway">
    <text evidence="10">Cell wall biogenesis; peptidoglycan biosynthesis.</text>
</comment>
<keyword evidence="8 10" id="KW-0131">Cell cycle</keyword>
<dbReference type="HAMAP" id="MF_00033">
    <property type="entry name" value="MurG"/>
    <property type="match status" value="1"/>
</dbReference>
<dbReference type="InterPro" id="IPR004276">
    <property type="entry name" value="GlycoTrans_28_N"/>
</dbReference>
<evidence type="ECO:0000256" key="8">
    <source>
        <dbReference type="ARBA" id="ARBA00023306"/>
    </source>
</evidence>
<evidence type="ECO:0000256" key="4">
    <source>
        <dbReference type="ARBA" id="ARBA00022679"/>
    </source>
</evidence>
<comment type="function">
    <text evidence="10">Cell wall formation. Catalyzes the transfer of a GlcNAc subunit on undecaprenyl-pyrophosphoryl-MurNAc-pentapeptide (lipid intermediate I) to form undecaprenyl-pyrophosphoryl-MurNAc-(pentapeptide)GlcNAc (lipid intermediate II).</text>
</comment>
<dbReference type="CAZy" id="GT28">
    <property type="family name" value="Glycosyltransferase Family 28"/>
</dbReference>
<dbReference type="Gene3D" id="3.40.50.2000">
    <property type="entry name" value="Glycogen Phosphorylase B"/>
    <property type="match status" value="2"/>
</dbReference>
<evidence type="ECO:0000256" key="6">
    <source>
        <dbReference type="ARBA" id="ARBA00022984"/>
    </source>
</evidence>
<sequence length="367" mass="40903">MNCELCIVLRGNHVLKKIILTGGGSAGHVTPNLALIPKLKELGYEIQYIGTESGIEREIIENEKIKYHVISSGKLRRYFDIKNFTDPFKVIKGIFQAIFIMRKEKPNVVFSKGGFVSVPVVFAAYINGIPVIAHESDITPGLANRLSSPYCTKVCVTFPESVKSIKGDNAVLTGTPIRQELLDGSRIIGRRMCGFQNDKPVLLIIGGSLGSKFINNTVRNCLNELLKIYNIIHICGKGNLEEKLTERNGYVQFEYVSEEMPHIMNAADIVISRAGANVIFELLALKKPNLLIPLSRKSSRGDQILNAASFEKSGYSMVLKEEDMTPKLLLDKLKKLDMSKHTYINKMKASAVQDATNKIINLIEKYK</sequence>
<dbReference type="PANTHER" id="PTHR21015:SF27">
    <property type="entry name" value="UDP-N-ACETYLGLUCOSAMINE--N-ACETYLMURAMYL-(PENTAPEPTIDE) PYROPHOSPHORYL-UNDECAPRENOL N-ACETYLGLUCOSAMINE TRANSFERASE"/>
    <property type="match status" value="1"/>
</dbReference>
<dbReference type="InterPro" id="IPR007235">
    <property type="entry name" value="Glyco_trans_28_C"/>
</dbReference>
<feature type="binding site" evidence="10">
    <location>
        <position position="178"/>
    </location>
    <ligand>
        <name>UDP-N-acetyl-alpha-D-glucosamine</name>
        <dbReference type="ChEBI" id="CHEBI:57705"/>
    </ligand>
</feature>
<gene>
    <name evidence="10" type="primary">murG</name>
    <name evidence="13" type="ordered locus">CKR_1878</name>
</gene>
<dbReference type="GO" id="GO:0009252">
    <property type="term" value="P:peptidoglycan biosynthetic process"/>
    <property type="evidence" value="ECO:0007669"/>
    <property type="project" value="UniProtKB-UniRule"/>
</dbReference>
<feature type="binding site" evidence="10">
    <location>
        <position position="208"/>
    </location>
    <ligand>
        <name>UDP-N-acetyl-alpha-D-glucosamine</name>
        <dbReference type="ChEBI" id="CHEBI:57705"/>
    </ligand>
</feature>
<dbReference type="Pfam" id="PF04101">
    <property type="entry name" value="Glyco_tran_28_C"/>
    <property type="match status" value="1"/>
</dbReference>